<dbReference type="EMBL" id="BAABDD010000043">
    <property type="protein sequence ID" value="GAA3764674.1"/>
    <property type="molecule type" value="Genomic_DNA"/>
</dbReference>
<name>A0ABP7GI36_9ACTN</name>
<evidence type="ECO:0000313" key="2">
    <source>
        <dbReference type="Proteomes" id="UP001500908"/>
    </source>
</evidence>
<dbReference type="Proteomes" id="UP001500908">
    <property type="component" value="Unassembled WGS sequence"/>
</dbReference>
<comment type="caution">
    <text evidence="1">The sequence shown here is derived from an EMBL/GenBank/DDBJ whole genome shotgun (WGS) entry which is preliminary data.</text>
</comment>
<reference evidence="2" key="1">
    <citation type="journal article" date="2019" name="Int. J. Syst. Evol. Microbiol.">
        <title>The Global Catalogue of Microorganisms (GCM) 10K type strain sequencing project: providing services to taxonomists for standard genome sequencing and annotation.</title>
        <authorList>
            <consortium name="The Broad Institute Genomics Platform"/>
            <consortium name="The Broad Institute Genome Sequencing Center for Infectious Disease"/>
            <person name="Wu L."/>
            <person name="Ma J."/>
        </authorList>
    </citation>
    <scope>NUCLEOTIDE SEQUENCE [LARGE SCALE GENOMIC DNA]</scope>
    <source>
        <strain evidence="2">JCM 17137</strain>
    </source>
</reference>
<sequence>METGPGGDVKDLLDAPGLELIDEEAAFAFVTALPVDQLVPLVDEPCDVFLGVVIGVTNC</sequence>
<evidence type="ECO:0000313" key="1">
    <source>
        <dbReference type="EMBL" id="GAA3764674.1"/>
    </source>
</evidence>
<gene>
    <name evidence="1" type="ORF">GCM10022402_47360</name>
</gene>
<keyword evidence="2" id="KW-1185">Reference proteome</keyword>
<protein>
    <submittedName>
        <fullName evidence="1">Uncharacterized protein</fullName>
    </submittedName>
</protein>
<proteinExistence type="predicted"/>
<accession>A0ABP7GI36</accession>
<organism evidence="1 2">
    <name type="scientific">Salinactinospora qingdaonensis</name>
    <dbReference type="NCBI Taxonomy" id="702744"/>
    <lineage>
        <taxon>Bacteria</taxon>
        <taxon>Bacillati</taxon>
        <taxon>Actinomycetota</taxon>
        <taxon>Actinomycetes</taxon>
        <taxon>Streptosporangiales</taxon>
        <taxon>Nocardiopsidaceae</taxon>
        <taxon>Salinactinospora</taxon>
    </lineage>
</organism>